<keyword evidence="2" id="KW-1185">Reference proteome</keyword>
<comment type="caution">
    <text evidence="1">The sequence shown here is derived from an EMBL/GenBank/DDBJ whole genome shotgun (WGS) entry which is preliminary data.</text>
</comment>
<reference evidence="2" key="1">
    <citation type="journal article" date="2023" name="Nat. Plants">
        <title>Single-cell RNA sequencing provides a high-resolution roadmap for understanding the multicellular compartmentation of specialized metabolism.</title>
        <authorList>
            <person name="Sun S."/>
            <person name="Shen X."/>
            <person name="Li Y."/>
            <person name="Li Y."/>
            <person name="Wang S."/>
            <person name="Li R."/>
            <person name="Zhang H."/>
            <person name="Shen G."/>
            <person name="Guo B."/>
            <person name="Wei J."/>
            <person name="Xu J."/>
            <person name="St-Pierre B."/>
            <person name="Chen S."/>
            <person name="Sun C."/>
        </authorList>
    </citation>
    <scope>NUCLEOTIDE SEQUENCE [LARGE SCALE GENOMIC DNA]</scope>
</reference>
<evidence type="ECO:0000313" key="1">
    <source>
        <dbReference type="EMBL" id="KAI5668950.1"/>
    </source>
</evidence>
<dbReference type="EMBL" id="CM044704">
    <property type="protein sequence ID" value="KAI5668950.1"/>
    <property type="molecule type" value="Genomic_DNA"/>
</dbReference>
<evidence type="ECO:0000313" key="2">
    <source>
        <dbReference type="Proteomes" id="UP001060085"/>
    </source>
</evidence>
<proteinExistence type="predicted"/>
<name>A0ACC0B8L8_CATRO</name>
<organism evidence="1 2">
    <name type="scientific">Catharanthus roseus</name>
    <name type="common">Madagascar periwinkle</name>
    <name type="synonym">Vinca rosea</name>
    <dbReference type="NCBI Taxonomy" id="4058"/>
    <lineage>
        <taxon>Eukaryota</taxon>
        <taxon>Viridiplantae</taxon>
        <taxon>Streptophyta</taxon>
        <taxon>Embryophyta</taxon>
        <taxon>Tracheophyta</taxon>
        <taxon>Spermatophyta</taxon>
        <taxon>Magnoliopsida</taxon>
        <taxon>eudicotyledons</taxon>
        <taxon>Gunneridae</taxon>
        <taxon>Pentapetalae</taxon>
        <taxon>asterids</taxon>
        <taxon>lamiids</taxon>
        <taxon>Gentianales</taxon>
        <taxon>Apocynaceae</taxon>
        <taxon>Rauvolfioideae</taxon>
        <taxon>Vinceae</taxon>
        <taxon>Catharanthinae</taxon>
        <taxon>Catharanthus</taxon>
    </lineage>
</organism>
<dbReference type="Proteomes" id="UP001060085">
    <property type="component" value="Linkage Group LG04"/>
</dbReference>
<sequence length="114" mass="12579">MRILGVRLFCNRALVWCFAAIDYEMPELGSNDLVMGLGLCPWSPTVALHVILNLGVEVALMLCFCFGTYRLVPRGTQIPYSVVVDLVAELVISQVVSKHLGSVLGLNCWILDKL</sequence>
<gene>
    <name evidence="1" type="ORF">M9H77_18803</name>
</gene>
<protein>
    <submittedName>
        <fullName evidence="1">Uncharacterized protein</fullName>
    </submittedName>
</protein>
<accession>A0ACC0B8L8</accession>